<dbReference type="FunFam" id="3.30.420.40:FF:000007">
    <property type="entry name" value="Glycerol kinase"/>
    <property type="match status" value="1"/>
</dbReference>
<keyword evidence="6 11" id="KW-0319">Glycerol metabolism</keyword>
<sequence length="500" mass="56003">MKKYIMALDAGTTSTRAILFDEEGESIFKAQKEFPQYYPKPGYVEHHPNEIWQSQLAVARECLEKSGIPSEALLAIGITNQRESTIVWDRKTGQAIYPAIVWQCRRTTEWIKEAQKAHPEISEKIREKTGLVFDPYFSATKIRWILDHVEGAQERAEAGELCFGTVDTWLMYKLSKGNCFVTDYTNASRTLLFNIHSLEWDEELLSFFGIPKAMLPKVNPSSGFFGEVDSEFLGRPVPICGVAGDQQAALFGQCCFQKGDVKNTYGTGCFMLMNTGNQAILSKHGLLSTIAWGIDGKVQYALEGSVYVGGAVIQWLRDELHMLDKAEDSEYFASKVEDSNGCYIVPAFTGLGAPYWDPFARGSITGLTRGVNKNHIIRAALESIAFQSRDLLLAMEQDMGQRLRSLRVDGGASGNNFLMQFQADLMQASVIRPRSIETTALGAAYLAGLSVGLYESMDSLEERHHVEMEFFPKMTREKREEKVRGWKKALEASFGFGKED</sequence>
<dbReference type="GO" id="GO:0005524">
    <property type="term" value="F:ATP binding"/>
    <property type="evidence" value="ECO:0007669"/>
    <property type="project" value="UniProtKB-UniRule"/>
</dbReference>
<dbReference type="PROSITE" id="PS00933">
    <property type="entry name" value="FGGY_KINASES_1"/>
    <property type="match status" value="1"/>
</dbReference>
<comment type="pathway">
    <text evidence="1 11">Polyol metabolism; glycerol degradation via glycerol kinase pathway; sn-glycerol 3-phosphate from glycerol: step 1/1.</text>
</comment>
<feature type="binding site" evidence="11">
    <location>
        <position position="82"/>
    </location>
    <ligand>
        <name>sn-glycerol 3-phosphate</name>
        <dbReference type="ChEBI" id="CHEBI:57597"/>
    </ligand>
</feature>
<dbReference type="SUPFAM" id="SSF53067">
    <property type="entry name" value="Actin-like ATPase domain"/>
    <property type="match status" value="2"/>
</dbReference>
<feature type="binding site" evidence="11">
    <location>
        <position position="246"/>
    </location>
    <ligand>
        <name>glycerol</name>
        <dbReference type="ChEBI" id="CHEBI:17754"/>
    </ligand>
</feature>
<dbReference type="NCBIfam" id="TIGR01311">
    <property type="entry name" value="glycerol_kin"/>
    <property type="match status" value="1"/>
</dbReference>
<keyword evidence="7 11" id="KW-0067">ATP-binding</keyword>
<dbReference type="InterPro" id="IPR018485">
    <property type="entry name" value="FGGY_C"/>
</dbReference>
<evidence type="ECO:0000256" key="6">
    <source>
        <dbReference type="ARBA" id="ARBA00022798"/>
    </source>
</evidence>
<dbReference type="GO" id="GO:0005829">
    <property type="term" value="C:cytosol"/>
    <property type="evidence" value="ECO:0007669"/>
    <property type="project" value="TreeGrafter"/>
</dbReference>
<dbReference type="Gene3D" id="3.30.420.40">
    <property type="match status" value="2"/>
</dbReference>
<dbReference type="Proteomes" id="UP000522163">
    <property type="component" value="Unassembled WGS sequence"/>
</dbReference>
<dbReference type="GO" id="GO:0004370">
    <property type="term" value="F:glycerol kinase activity"/>
    <property type="evidence" value="ECO:0007669"/>
    <property type="project" value="UniProtKB-UniRule"/>
</dbReference>
<feature type="binding site" evidence="11">
    <location>
        <position position="411"/>
    </location>
    <ligand>
        <name>ATP</name>
        <dbReference type="ChEBI" id="CHEBI:30616"/>
    </ligand>
</feature>
<name>A0A7W9SIY1_9FIRM</name>
<keyword evidence="5 11" id="KW-0418">Kinase</keyword>
<dbReference type="InterPro" id="IPR000577">
    <property type="entry name" value="Carb_kinase_FGGY"/>
</dbReference>
<comment type="subunit">
    <text evidence="10 11">Homotetramer and homodimer (in equilibrium).</text>
</comment>
<evidence type="ECO:0000256" key="11">
    <source>
        <dbReference type="HAMAP-Rule" id="MF_00186"/>
    </source>
</evidence>
<feature type="domain" description="Carbohydrate kinase FGGY N-terminal" evidence="13">
    <location>
        <begin position="4"/>
        <end position="252"/>
    </location>
</feature>
<dbReference type="RefSeq" id="WP_183684757.1">
    <property type="nucleotide sequence ID" value="NZ_JACHHH010000014.1"/>
</dbReference>
<dbReference type="InterPro" id="IPR018483">
    <property type="entry name" value="Carb_kinase_FGGY_CS"/>
</dbReference>
<evidence type="ECO:0000256" key="7">
    <source>
        <dbReference type="ARBA" id="ARBA00022840"/>
    </source>
</evidence>
<dbReference type="UniPathway" id="UPA00618">
    <property type="reaction ID" value="UER00672"/>
</dbReference>
<dbReference type="InterPro" id="IPR018484">
    <property type="entry name" value="FGGY_N"/>
</dbReference>
<evidence type="ECO:0000256" key="3">
    <source>
        <dbReference type="ARBA" id="ARBA00022679"/>
    </source>
</evidence>
<evidence type="ECO:0000256" key="4">
    <source>
        <dbReference type="ARBA" id="ARBA00022741"/>
    </source>
</evidence>
<comment type="similarity">
    <text evidence="2 11 12">Belongs to the FGGY kinase family.</text>
</comment>
<dbReference type="InterPro" id="IPR043129">
    <property type="entry name" value="ATPase_NBD"/>
</dbReference>
<feature type="binding site" evidence="11">
    <location>
        <position position="310"/>
    </location>
    <ligand>
        <name>ADP</name>
        <dbReference type="ChEBI" id="CHEBI:456216"/>
    </ligand>
</feature>
<dbReference type="PIRSF" id="PIRSF000538">
    <property type="entry name" value="GlpK"/>
    <property type="match status" value="1"/>
</dbReference>
<accession>A0A7W9SIY1</accession>
<evidence type="ECO:0000313" key="16">
    <source>
        <dbReference type="Proteomes" id="UP000522163"/>
    </source>
</evidence>
<comment type="caution">
    <text evidence="15">The sequence shown here is derived from an EMBL/GenBank/DDBJ whole genome shotgun (WGS) entry which is preliminary data.</text>
</comment>
<keyword evidence="4 11" id="KW-0547">Nucleotide-binding</keyword>
<feature type="binding site" evidence="11">
    <location>
        <position position="12"/>
    </location>
    <ligand>
        <name>ATP</name>
        <dbReference type="ChEBI" id="CHEBI:30616"/>
    </ligand>
</feature>
<evidence type="ECO:0000313" key="15">
    <source>
        <dbReference type="EMBL" id="MBB6042271.1"/>
    </source>
</evidence>
<feature type="binding site" evidence="11">
    <location>
        <position position="12"/>
    </location>
    <ligand>
        <name>ADP</name>
        <dbReference type="ChEBI" id="CHEBI:456216"/>
    </ligand>
</feature>
<dbReference type="PANTHER" id="PTHR10196">
    <property type="entry name" value="SUGAR KINASE"/>
    <property type="match status" value="1"/>
</dbReference>
<dbReference type="HAMAP" id="MF_00186">
    <property type="entry name" value="Glycerol_kin"/>
    <property type="match status" value="1"/>
</dbReference>
<feature type="binding site" evidence="11">
    <location>
        <position position="14"/>
    </location>
    <ligand>
        <name>ATP</name>
        <dbReference type="ChEBI" id="CHEBI:30616"/>
    </ligand>
</feature>
<evidence type="ECO:0000256" key="10">
    <source>
        <dbReference type="ARBA" id="ARBA00063665"/>
    </source>
</evidence>
<keyword evidence="3 11" id="KW-0808">Transferase</keyword>
<feature type="binding site" evidence="11">
    <location>
        <position position="245"/>
    </location>
    <ligand>
        <name>sn-glycerol 3-phosphate</name>
        <dbReference type="ChEBI" id="CHEBI:57597"/>
    </ligand>
</feature>
<dbReference type="EMBL" id="JACHHH010000014">
    <property type="protein sequence ID" value="MBB6042271.1"/>
    <property type="molecule type" value="Genomic_DNA"/>
</dbReference>
<comment type="catalytic activity">
    <reaction evidence="8 11">
        <text>glycerol + ATP = sn-glycerol 3-phosphate + ADP + H(+)</text>
        <dbReference type="Rhea" id="RHEA:21644"/>
        <dbReference type="ChEBI" id="CHEBI:15378"/>
        <dbReference type="ChEBI" id="CHEBI:17754"/>
        <dbReference type="ChEBI" id="CHEBI:30616"/>
        <dbReference type="ChEBI" id="CHEBI:57597"/>
        <dbReference type="ChEBI" id="CHEBI:456216"/>
        <dbReference type="EC" id="2.7.1.30"/>
    </reaction>
</comment>
<feature type="binding site" evidence="11">
    <location>
        <position position="314"/>
    </location>
    <ligand>
        <name>ATP</name>
        <dbReference type="ChEBI" id="CHEBI:30616"/>
    </ligand>
</feature>
<dbReference type="GO" id="GO:0006072">
    <property type="term" value="P:glycerol-3-phosphate metabolic process"/>
    <property type="evidence" value="ECO:0007669"/>
    <property type="project" value="InterPro"/>
</dbReference>
<dbReference type="Pfam" id="PF00370">
    <property type="entry name" value="FGGY_N"/>
    <property type="match status" value="1"/>
</dbReference>
<evidence type="ECO:0000259" key="13">
    <source>
        <dbReference type="Pfam" id="PF00370"/>
    </source>
</evidence>
<feature type="binding site" evidence="11">
    <location>
        <position position="415"/>
    </location>
    <ligand>
        <name>ADP</name>
        <dbReference type="ChEBI" id="CHEBI:456216"/>
    </ligand>
</feature>
<dbReference type="PANTHER" id="PTHR10196:SF69">
    <property type="entry name" value="GLYCEROL KINASE"/>
    <property type="match status" value="1"/>
</dbReference>
<feature type="binding site" evidence="11">
    <location>
        <position position="267"/>
    </location>
    <ligand>
        <name>ATP</name>
        <dbReference type="ChEBI" id="CHEBI:30616"/>
    </ligand>
</feature>
<feature type="domain" description="Carbohydrate kinase FGGY C-terminal" evidence="14">
    <location>
        <begin position="262"/>
        <end position="449"/>
    </location>
</feature>
<dbReference type="FunFam" id="3.30.420.40:FF:000008">
    <property type="entry name" value="Glycerol kinase"/>
    <property type="match status" value="1"/>
</dbReference>
<feature type="binding site" evidence="11">
    <location>
        <position position="245"/>
    </location>
    <ligand>
        <name>glycerol</name>
        <dbReference type="ChEBI" id="CHEBI:17754"/>
    </ligand>
</feature>
<dbReference type="NCBIfam" id="NF000756">
    <property type="entry name" value="PRK00047.1"/>
    <property type="match status" value="1"/>
</dbReference>
<feature type="binding site" evidence="11">
    <location>
        <position position="82"/>
    </location>
    <ligand>
        <name>glycerol</name>
        <dbReference type="ChEBI" id="CHEBI:17754"/>
    </ligand>
</feature>
<feature type="binding site" evidence="11">
    <location>
        <position position="83"/>
    </location>
    <ligand>
        <name>sn-glycerol 3-phosphate</name>
        <dbReference type="ChEBI" id="CHEBI:57597"/>
    </ligand>
</feature>
<comment type="function">
    <text evidence="9 11">Key enzyme in the regulation of glycerol uptake and metabolism. Catalyzes the phosphorylation of glycerol to yield sn-glycerol 3-phosphate.</text>
</comment>
<evidence type="ECO:0000259" key="14">
    <source>
        <dbReference type="Pfam" id="PF02782"/>
    </source>
</evidence>
<evidence type="ECO:0000256" key="2">
    <source>
        <dbReference type="ARBA" id="ARBA00009156"/>
    </source>
</evidence>
<dbReference type="Pfam" id="PF02782">
    <property type="entry name" value="FGGY_C"/>
    <property type="match status" value="1"/>
</dbReference>
<dbReference type="GeneID" id="85015779"/>
<feature type="binding site" evidence="11">
    <location>
        <position position="136"/>
    </location>
    <ligand>
        <name>sn-glycerol 3-phosphate</name>
        <dbReference type="ChEBI" id="CHEBI:57597"/>
    </ligand>
</feature>
<feature type="binding site" evidence="11">
    <location>
        <position position="267"/>
    </location>
    <ligand>
        <name>ADP</name>
        <dbReference type="ChEBI" id="CHEBI:456216"/>
    </ligand>
</feature>
<dbReference type="AlphaFoldDB" id="A0A7W9SIY1"/>
<feature type="binding site" evidence="11">
    <location>
        <position position="310"/>
    </location>
    <ligand>
        <name>ATP</name>
        <dbReference type="ChEBI" id="CHEBI:30616"/>
    </ligand>
</feature>
<evidence type="ECO:0000256" key="8">
    <source>
        <dbReference type="ARBA" id="ARBA00052101"/>
    </source>
</evidence>
<feature type="binding site" evidence="11">
    <location>
        <position position="83"/>
    </location>
    <ligand>
        <name>glycerol</name>
        <dbReference type="ChEBI" id="CHEBI:17754"/>
    </ligand>
</feature>
<evidence type="ECO:0000256" key="9">
    <source>
        <dbReference type="ARBA" id="ARBA00054633"/>
    </source>
</evidence>
<dbReference type="InterPro" id="IPR005999">
    <property type="entry name" value="Glycerol_kin"/>
</dbReference>
<feature type="binding site" evidence="11">
    <location>
        <position position="16"/>
    </location>
    <ligand>
        <name>ADP</name>
        <dbReference type="ChEBI" id="CHEBI:456216"/>
    </ligand>
</feature>
<protein>
    <recommendedName>
        <fullName evidence="11">Glycerol kinase</fullName>
        <ecNumber evidence="11">2.7.1.30</ecNumber>
    </recommendedName>
    <alternativeName>
        <fullName evidence="11">ATP:glycerol 3-phosphotransferase</fullName>
    </alternativeName>
    <alternativeName>
        <fullName evidence="11">Glycerokinase</fullName>
        <shortName evidence="11">GK</shortName>
    </alternativeName>
</protein>
<organism evidence="15 16">
    <name type="scientific">Oribacterium sinus</name>
    <dbReference type="NCBI Taxonomy" id="237576"/>
    <lineage>
        <taxon>Bacteria</taxon>
        <taxon>Bacillati</taxon>
        <taxon>Bacillota</taxon>
        <taxon>Clostridia</taxon>
        <taxon>Lachnospirales</taxon>
        <taxon>Lachnospiraceae</taxon>
        <taxon>Oribacterium</taxon>
    </lineage>
</organism>
<feature type="binding site" evidence="11">
    <location>
        <position position="12"/>
    </location>
    <ligand>
        <name>sn-glycerol 3-phosphate</name>
        <dbReference type="ChEBI" id="CHEBI:57597"/>
    </ligand>
</feature>
<reference evidence="15 16" key="1">
    <citation type="submission" date="2020-08" db="EMBL/GenBank/DDBJ databases">
        <title>Genomic Encyclopedia of Type Strains, Phase IV (KMG-IV): sequencing the most valuable type-strain genomes for metagenomic binning, comparative biology and taxonomic classification.</title>
        <authorList>
            <person name="Goeker M."/>
        </authorList>
    </citation>
    <scope>NUCLEOTIDE SEQUENCE [LARGE SCALE GENOMIC DNA]</scope>
    <source>
        <strain evidence="15 16">DSM 17245</strain>
    </source>
</reference>
<feature type="binding site" evidence="11">
    <location>
        <position position="13"/>
    </location>
    <ligand>
        <name>ATP</name>
        <dbReference type="ChEBI" id="CHEBI:30616"/>
    </ligand>
</feature>
<gene>
    <name evidence="11" type="primary">glpK</name>
    <name evidence="15" type="ORF">HNQ46_002267</name>
</gene>
<dbReference type="CDD" id="cd07786">
    <property type="entry name" value="FGGY_EcGK_like"/>
    <property type="match status" value="1"/>
</dbReference>
<dbReference type="EC" id="2.7.1.30" evidence="11"/>
<dbReference type="PROSITE" id="PS00445">
    <property type="entry name" value="FGGY_KINASES_2"/>
    <property type="match status" value="1"/>
</dbReference>
<evidence type="ECO:0000256" key="12">
    <source>
        <dbReference type="RuleBase" id="RU003733"/>
    </source>
</evidence>
<feature type="binding site" evidence="11">
    <location>
        <position position="136"/>
    </location>
    <ligand>
        <name>glycerol</name>
        <dbReference type="ChEBI" id="CHEBI:17754"/>
    </ligand>
</feature>
<evidence type="ECO:0000256" key="5">
    <source>
        <dbReference type="ARBA" id="ARBA00022777"/>
    </source>
</evidence>
<feature type="binding site" evidence="11">
    <location>
        <position position="411"/>
    </location>
    <ligand>
        <name>ADP</name>
        <dbReference type="ChEBI" id="CHEBI:456216"/>
    </ligand>
</feature>
<dbReference type="GO" id="GO:0019563">
    <property type="term" value="P:glycerol catabolic process"/>
    <property type="evidence" value="ECO:0007669"/>
    <property type="project" value="UniProtKB-UniRule"/>
</dbReference>
<comment type="activity regulation">
    <text evidence="11">Activated by phosphorylation and inhibited by fructose 1,6-bisphosphate (FBP).</text>
</comment>
<evidence type="ECO:0000256" key="1">
    <source>
        <dbReference type="ARBA" id="ARBA00005190"/>
    </source>
</evidence>
<proteinExistence type="inferred from homology"/>